<dbReference type="RefSeq" id="WP_166248057.1">
    <property type="nucleotide sequence ID" value="NZ_CP049616.1"/>
</dbReference>
<dbReference type="InterPro" id="IPR025827">
    <property type="entry name" value="Zn_ribbon_recom_dom"/>
</dbReference>
<evidence type="ECO:0000256" key="1">
    <source>
        <dbReference type="SAM" id="Coils"/>
    </source>
</evidence>
<dbReference type="AlphaFoldDB" id="A0A6G7J0Y0"/>
<dbReference type="Pfam" id="PF13408">
    <property type="entry name" value="Zn_ribbon_recom"/>
    <property type="match status" value="1"/>
</dbReference>
<feature type="domain" description="Resolvase/invertase-type recombinase catalytic" evidence="2">
    <location>
        <begin position="1"/>
        <end position="147"/>
    </location>
</feature>
<proteinExistence type="predicted"/>
<dbReference type="PROSITE" id="PS51737">
    <property type="entry name" value="RECOMBINASE_DNA_BIND"/>
    <property type="match status" value="1"/>
</dbReference>
<gene>
    <name evidence="4" type="ORF">GVT53_07475</name>
</gene>
<evidence type="ECO:0000313" key="5">
    <source>
        <dbReference type="Proteomes" id="UP000502928"/>
    </source>
</evidence>
<protein>
    <submittedName>
        <fullName evidence="4">Recombinase family protein</fullName>
    </submittedName>
</protein>
<dbReference type="Gene3D" id="3.40.50.1390">
    <property type="entry name" value="Resolvase, N-terminal catalytic domain"/>
    <property type="match status" value="1"/>
</dbReference>
<reference evidence="4 5" key="1">
    <citation type="submission" date="2020-02" db="EMBL/GenBank/DDBJ databases">
        <title>Complete genome of Muricauda sp. 501str8.</title>
        <authorList>
            <person name="Dong B."/>
            <person name="Zhu S."/>
            <person name="Yang J."/>
            <person name="Chen J."/>
        </authorList>
    </citation>
    <scope>NUCLEOTIDE SEQUENCE [LARGE SCALE GENOMIC DNA]</scope>
    <source>
        <strain evidence="4 5">501str8</strain>
    </source>
</reference>
<dbReference type="InterPro" id="IPR006119">
    <property type="entry name" value="Resolv_N"/>
</dbReference>
<dbReference type="InterPro" id="IPR050639">
    <property type="entry name" value="SSR_resolvase"/>
</dbReference>
<dbReference type="PANTHER" id="PTHR30461">
    <property type="entry name" value="DNA-INVERTASE FROM LAMBDOID PROPHAGE"/>
    <property type="match status" value="1"/>
</dbReference>
<dbReference type="SUPFAM" id="SSF53041">
    <property type="entry name" value="Resolvase-like"/>
    <property type="match status" value="1"/>
</dbReference>
<dbReference type="Pfam" id="PF00239">
    <property type="entry name" value="Resolvase"/>
    <property type="match status" value="1"/>
</dbReference>
<accession>A0A6G7J0Y0</accession>
<dbReference type="InterPro" id="IPR038109">
    <property type="entry name" value="DNA_bind_recomb_sf"/>
</dbReference>
<feature type="domain" description="Recombinase" evidence="3">
    <location>
        <begin position="154"/>
        <end position="258"/>
    </location>
</feature>
<dbReference type="KEGG" id="mut:GVT53_07475"/>
<dbReference type="InterPro" id="IPR036162">
    <property type="entry name" value="Resolvase-like_N_sf"/>
</dbReference>
<organism evidence="4 5">
    <name type="scientific">Flagellimonas oceani</name>
    <dbReference type="NCBI Taxonomy" id="2698672"/>
    <lineage>
        <taxon>Bacteria</taxon>
        <taxon>Pseudomonadati</taxon>
        <taxon>Bacteroidota</taxon>
        <taxon>Flavobacteriia</taxon>
        <taxon>Flavobacteriales</taxon>
        <taxon>Flavobacteriaceae</taxon>
        <taxon>Flagellimonas</taxon>
    </lineage>
</organism>
<dbReference type="Pfam" id="PF07508">
    <property type="entry name" value="Recombinase"/>
    <property type="match status" value="1"/>
</dbReference>
<dbReference type="SMART" id="SM00857">
    <property type="entry name" value="Resolvase"/>
    <property type="match status" value="1"/>
</dbReference>
<dbReference type="EMBL" id="CP049616">
    <property type="protein sequence ID" value="QII44521.1"/>
    <property type="molecule type" value="Genomic_DNA"/>
</dbReference>
<dbReference type="PANTHER" id="PTHR30461:SF23">
    <property type="entry name" value="DNA RECOMBINASE-RELATED"/>
    <property type="match status" value="1"/>
</dbReference>
<dbReference type="InterPro" id="IPR011109">
    <property type="entry name" value="DNA_bind_recombinase_dom"/>
</dbReference>
<dbReference type="PROSITE" id="PS51736">
    <property type="entry name" value="RECOMBINASES_3"/>
    <property type="match status" value="1"/>
</dbReference>
<dbReference type="Proteomes" id="UP000502928">
    <property type="component" value="Chromosome"/>
</dbReference>
<evidence type="ECO:0000313" key="4">
    <source>
        <dbReference type="EMBL" id="QII44521.1"/>
    </source>
</evidence>
<sequence length="581" mass="67523">MLGIYIRKSVDHDKQKSLREQELLGIELAERLGSSYEIYNEGIVSGADISAERPKFKEMISDIEKGKLTGIFIWETSRAARNTKSWLKFADLLKDNKVILYDNGAAIDLSDPQQYMFYTQKASYDEYYSKVTSEKIKSVLRRNAKNGMVQGRPPIGYRKGENGKVEIDPEQSKLIKRIYKDSLNGKGTKVIANELSEEGIPTQRNKKFWASNTVLDIIKNPYYKGVRVQGGVEYEVPAMFDETYWQKVNDNLKKNRIFSGRGVDHKYLLNKGMIVCGVCGKNYFGRKNSNTKWAYYLCASRKSRLEDCRNRALNLEVFENFVWDNFFRNGEMYQRVKEAFKKGGSEERSKANALKLKENQKSIKNIKKKIASNYQNLIEELVDKENYISTKNSLETKLQMEMELQEALEKEQQLLNDEKRFLTEIKKDIPMPKVWMGDSNDQYYRQYNERLWRDSLANAELKSNKQIIDSSIPFSEKKEIIGKYIKQIKVTFDHARKFFLIEVAFNIPIPNETYIINDLQDFAGNTVTKTIFPIKEMIDYSPYPSGQNILKKYHKFRKKFEAVTGGPKIHHDVFTGRSLGT</sequence>
<keyword evidence="1" id="KW-0175">Coiled coil</keyword>
<keyword evidence="5" id="KW-1185">Reference proteome</keyword>
<dbReference type="GO" id="GO:0003677">
    <property type="term" value="F:DNA binding"/>
    <property type="evidence" value="ECO:0007669"/>
    <property type="project" value="InterPro"/>
</dbReference>
<feature type="coiled-coil region" evidence="1">
    <location>
        <begin position="391"/>
        <end position="418"/>
    </location>
</feature>
<name>A0A6G7J0Y0_9FLAO</name>
<dbReference type="Gene3D" id="3.90.1750.20">
    <property type="entry name" value="Putative Large Serine Recombinase, Chain B, Domain 2"/>
    <property type="match status" value="1"/>
</dbReference>
<evidence type="ECO:0000259" key="3">
    <source>
        <dbReference type="PROSITE" id="PS51737"/>
    </source>
</evidence>
<dbReference type="CDD" id="cd00338">
    <property type="entry name" value="Ser_Recombinase"/>
    <property type="match status" value="1"/>
</dbReference>
<dbReference type="GO" id="GO:0000150">
    <property type="term" value="F:DNA strand exchange activity"/>
    <property type="evidence" value="ECO:0007669"/>
    <property type="project" value="InterPro"/>
</dbReference>
<evidence type="ECO:0000259" key="2">
    <source>
        <dbReference type="PROSITE" id="PS51736"/>
    </source>
</evidence>